<reference evidence="3 4" key="1">
    <citation type="journal article" date="2014" name="PLoS Genet.">
        <title>Phylogenetically driven sequencing of extremely halophilic archaea reveals strategies for static and dynamic osmo-response.</title>
        <authorList>
            <person name="Becker E.A."/>
            <person name="Seitzer P.M."/>
            <person name="Tritt A."/>
            <person name="Larsen D."/>
            <person name="Krusor M."/>
            <person name="Yao A.I."/>
            <person name="Wu D."/>
            <person name="Madern D."/>
            <person name="Eisen J.A."/>
            <person name="Darling A.E."/>
            <person name="Facciotti M.T."/>
        </authorList>
    </citation>
    <scope>NUCLEOTIDE SEQUENCE [LARGE SCALE GENOMIC DNA]</scope>
    <source>
        <strain evidence="3 4">100A6</strain>
    </source>
</reference>
<evidence type="ECO:0000313" key="3">
    <source>
        <dbReference type="EMBL" id="EMA41271.1"/>
    </source>
</evidence>
<dbReference type="EMBL" id="AOMB01000006">
    <property type="protein sequence ID" value="EMA41271.1"/>
    <property type="molecule type" value="Genomic_DNA"/>
</dbReference>
<dbReference type="OrthoDB" id="265845at2157"/>
<protein>
    <submittedName>
        <fullName evidence="3">Uncharacterized protein</fullName>
    </submittedName>
</protein>
<dbReference type="Pfam" id="PF25927">
    <property type="entry name" value="DUF7972"/>
    <property type="match status" value="1"/>
</dbReference>
<dbReference type="Proteomes" id="UP000011566">
    <property type="component" value="Unassembled WGS sequence"/>
</dbReference>
<feature type="transmembrane region" description="Helical" evidence="2">
    <location>
        <begin position="338"/>
        <end position="358"/>
    </location>
</feature>
<accession>M0M6E0</accession>
<feature type="transmembrane region" description="Helical" evidence="2">
    <location>
        <begin position="76"/>
        <end position="95"/>
    </location>
</feature>
<keyword evidence="2" id="KW-0812">Transmembrane</keyword>
<name>M0M6E0_9EURY</name>
<organism evidence="3 4">
    <name type="scientific">Halococcus hamelinensis 100A6</name>
    <dbReference type="NCBI Taxonomy" id="1132509"/>
    <lineage>
        <taxon>Archaea</taxon>
        <taxon>Methanobacteriati</taxon>
        <taxon>Methanobacteriota</taxon>
        <taxon>Stenosarchaea group</taxon>
        <taxon>Halobacteria</taxon>
        <taxon>Halobacteriales</taxon>
        <taxon>Halococcaceae</taxon>
        <taxon>Halococcus</taxon>
    </lineage>
</organism>
<feature type="transmembrane region" description="Helical" evidence="2">
    <location>
        <begin position="145"/>
        <end position="167"/>
    </location>
</feature>
<feature type="transmembrane region" description="Helical" evidence="2">
    <location>
        <begin position="115"/>
        <end position="139"/>
    </location>
</feature>
<gene>
    <name evidence="3" type="ORF">C447_02462</name>
</gene>
<feature type="transmembrane region" description="Helical" evidence="2">
    <location>
        <begin position="370"/>
        <end position="393"/>
    </location>
</feature>
<dbReference type="eggNOG" id="arCOG08131">
    <property type="taxonomic scope" value="Archaea"/>
</dbReference>
<dbReference type="AlphaFoldDB" id="M0M6E0"/>
<dbReference type="InterPro" id="IPR058278">
    <property type="entry name" value="DUF7972"/>
</dbReference>
<evidence type="ECO:0000313" key="4">
    <source>
        <dbReference type="Proteomes" id="UP000011566"/>
    </source>
</evidence>
<dbReference type="PATRIC" id="fig|1132509.6.peg.579"/>
<keyword evidence="2" id="KW-0472">Membrane</keyword>
<dbReference type="RefSeq" id="WP_007690555.1">
    <property type="nucleotide sequence ID" value="NZ_AJRK01000439.1"/>
</dbReference>
<evidence type="ECO:0000256" key="2">
    <source>
        <dbReference type="SAM" id="Phobius"/>
    </source>
</evidence>
<keyword evidence="4" id="KW-1185">Reference proteome</keyword>
<sequence>MTDDTPPADSTNRTSSTEPTDPTHSDANESNGSTESTEPDESDGSTEASESDDGHGSRFETLHPAVRVVTTLLVELLWLAGRLVVAGGRLAVSFLTERDRRIRAQRWFLLEGRRWAIVGGLVGGIVVVAFALSLTGVFGIDRSDFVTSIFTTVIAGLFSFVPIIVAVNQLTISQLFGTPDDLREQIHGIAAFRATIEDRLPDTAVSPTDPGRFAALANGVLSKRAAELERACTDVGDEALETRIERYARRVITATTRLDGRLDGDRLRLMEVLLPMMGDGYSENVNEARRIQAEYDDLPERADDLLADLRDLFVSMDVIRQYFKALYIKQELARLSRLIAYTGMAAFLVSLFLILLFANGVPAGGYGTGMLFAVSVALGVASLPFAVFFAFIVRIATIAKRTAAPGAFTPRGETPDYIEELRDSSGERP</sequence>
<feature type="region of interest" description="Disordered" evidence="1">
    <location>
        <begin position="1"/>
        <end position="58"/>
    </location>
</feature>
<keyword evidence="2" id="KW-1133">Transmembrane helix</keyword>
<proteinExistence type="predicted"/>
<evidence type="ECO:0000256" key="1">
    <source>
        <dbReference type="SAM" id="MobiDB-lite"/>
    </source>
</evidence>
<feature type="compositionally biased region" description="Polar residues" evidence="1">
    <location>
        <begin position="8"/>
        <end position="20"/>
    </location>
</feature>
<comment type="caution">
    <text evidence="3">The sequence shown here is derived from an EMBL/GenBank/DDBJ whole genome shotgun (WGS) entry which is preliminary data.</text>
</comment>